<reference evidence="2 3" key="1">
    <citation type="submission" date="2017-07" db="EMBL/GenBank/DDBJ databases">
        <title>Genome sequencing and assembly of Paenibacillus rigui.</title>
        <authorList>
            <person name="Mayilraj S."/>
        </authorList>
    </citation>
    <scope>NUCLEOTIDE SEQUENCE [LARGE SCALE GENOMIC DNA]</scope>
    <source>
        <strain evidence="2 3">JCM 16352</strain>
    </source>
</reference>
<sequence length="136" mass="15142">MAKYTTYIFSEDARAQAEFYTQALGGEIQSIMTHGQLPDSREEWKDKVMHLSLVAAGVTFFMSDSVFQPVQHGNAINLCLEYATDAEAYEAFDKLAEGGQVKDALKPAFWGSLFGLLEDKYGVTWMITTEAKPVQS</sequence>
<organism evidence="2 3">
    <name type="scientific">Paenibacillus rigui</name>
    <dbReference type="NCBI Taxonomy" id="554312"/>
    <lineage>
        <taxon>Bacteria</taxon>
        <taxon>Bacillati</taxon>
        <taxon>Bacillota</taxon>
        <taxon>Bacilli</taxon>
        <taxon>Bacillales</taxon>
        <taxon>Paenibacillaceae</taxon>
        <taxon>Paenibacillus</taxon>
    </lineage>
</organism>
<dbReference type="Pfam" id="PF06983">
    <property type="entry name" value="3-dmu-9_3-mt"/>
    <property type="match status" value="1"/>
</dbReference>
<feature type="domain" description="PhnB-like" evidence="1">
    <location>
        <begin position="5"/>
        <end position="128"/>
    </location>
</feature>
<dbReference type="EMBL" id="NMQW01000004">
    <property type="protein sequence ID" value="OXM87583.1"/>
    <property type="molecule type" value="Genomic_DNA"/>
</dbReference>
<keyword evidence="3" id="KW-1185">Reference proteome</keyword>
<dbReference type="Proteomes" id="UP000215509">
    <property type="component" value="Unassembled WGS sequence"/>
</dbReference>
<evidence type="ECO:0000313" key="3">
    <source>
        <dbReference type="Proteomes" id="UP000215509"/>
    </source>
</evidence>
<dbReference type="OrthoDB" id="9795306at2"/>
<dbReference type="PANTHER" id="PTHR33990">
    <property type="entry name" value="PROTEIN YJDN-RELATED"/>
    <property type="match status" value="1"/>
</dbReference>
<accession>A0A229UW93</accession>
<evidence type="ECO:0000313" key="2">
    <source>
        <dbReference type="EMBL" id="OXM87583.1"/>
    </source>
</evidence>
<evidence type="ECO:0000259" key="1">
    <source>
        <dbReference type="Pfam" id="PF06983"/>
    </source>
</evidence>
<name>A0A229UW93_9BACL</name>
<dbReference type="RefSeq" id="WP_094013658.1">
    <property type="nucleotide sequence ID" value="NZ_NMQW01000004.1"/>
</dbReference>
<dbReference type="SUPFAM" id="SSF54593">
    <property type="entry name" value="Glyoxalase/Bleomycin resistance protein/Dihydroxybiphenyl dioxygenase"/>
    <property type="match status" value="1"/>
</dbReference>
<dbReference type="PANTHER" id="PTHR33990:SF1">
    <property type="entry name" value="PROTEIN YJDN"/>
    <property type="match status" value="1"/>
</dbReference>
<gene>
    <name evidence="2" type="ORF">CF651_04460</name>
</gene>
<proteinExistence type="predicted"/>
<dbReference type="AlphaFoldDB" id="A0A229UW93"/>
<comment type="caution">
    <text evidence="2">The sequence shown here is derived from an EMBL/GenBank/DDBJ whole genome shotgun (WGS) entry which is preliminary data.</text>
</comment>
<dbReference type="CDD" id="cd06588">
    <property type="entry name" value="PhnB_like"/>
    <property type="match status" value="1"/>
</dbReference>
<dbReference type="InterPro" id="IPR028973">
    <property type="entry name" value="PhnB-like"/>
</dbReference>
<dbReference type="Gene3D" id="3.10.180.10">
    <property type="entry name" value="2,3-Dihydroxybiphenyl 1,2-Dioxygenase, domain 1"/>
    <property type="match status" value="1"/>
</dbReference>
<protein>
    <recommendedName>
        <fullName evidence="1">PhnB-like domain-containing protein</fullName>
    </recommendedName>
</protein>
<dbReference type="InterPro" id="IPR029068">
    <property type="entry name" value="Glyas_Bleomycin-R_OHBP_Dase"/>
</dbReference>